<protein>
    <submittedName>
        <fullName evidence="1">Uncharacterized protein</fullName>
    </submittedName>
</protein>
<dbReference type="RefSeq" id="WP_237240138.1">
    <property type="nucleotide sequence ID" value="NZ_JAKKDU010000011.1"/>
</dbReference>
<dbReference type="PROSITE" id="PS51257">
    <property type="entry name" value="PROKAR_LIPOPROTEIN"/>
    <property type="match status" value="1"/>
</dbReference>
<dbReference type="Gene3D" id="3.20.20.80">
    <property type="entry name" value="Glycosidases"/>
    <property type="match status" value="1"/>
</dbReference>
<dbReference type="InterPro" id="IPR028212">
    <property type="entry name" value="GHL6"/>
</dbReference>
<dbReference type="AlphaFoldDB" id="A0AAE3EQ09"/>
<proteinExistence type="predicted"/>
<dbReference type="Pfam" id="PF14871">
    <property type="entry name" value="GHL6"/>
    <property type="match status" value="1"/>
</dbReference>
<dbReference type="SUPFAM" id="SSF51445">
    <property type="entry name" value="(Trans)glycosidases"/>
    <property type="match status" value="1"/>
</dbReference>
<evidence type="ECO:0000313" key="2">
    <source>
        <dbReference type="Proteomes" id="UP001199795"/>
    </source>
</evidence>
<comment type="caution">
    <text evidence="1">The sequence shown here is derived from an EMBL/GenBank/DDBJ whole genome shotgun (WGS) entry which is preliminary data.</text>
</comment>
<reference evidence="1" key="1">
    <citation type="submission" date="2022-01" db="EMBL/GenBank/DDBJ databases">
        <title>Draft genome sequence of Sabulilitoribacter arenilitoris KCTC 52401.</title>
        <authorList>
            <person name="Oh J.-S."/>
        </authorList>
    </citation>
    <scope>NUCLEOTIDE SEQUENCE</scope>
    <source>
        <strain evidence="1">HMF6543</strain>
    </source>
</reference>
<organism evidence="1 2">
    <name type="scientific">Wocania arenilitoris</name>
    <dbReference type="NCBI Taxonomy" id="2044858"/>
    <lineage>
        <taxon>Bacteria</taxon>
        <taxon>Pseudomonadati</taxon>
        <taxon>Bacteroidota</taxon>
        <taxon>Flavobacteriia</taxon>
        <taxon>Flavobacteriales</taxon>
        <taxon>Flavobacteriaceae</taxon>
        <taxon>Wocania</taxon>
    </lineage>
</organism>
<gene>
    <name evidence="1" type="ORF">L3X37_10570</name>
</gene>
<accession>A0AAE3EQ09</accession>
<keyword evidence="2" id="KW-1185">Reference proteome</keyword>
<dbReference type="InterPro" id="IPR017853">
    <property type="entry name" value="GH"/>
</dbReference>
<dbReference type="EMBL" id="JAKKDU010000011">
    <property type="protein sequence ID" value="MCF7568803.1"/>
    <property type="molecule type" value="Genomic_DNA"/>
</dbReference>
<sequence>MITNKSYMLFFTIVCLFLVSCKTNTLSYKTNAEKEEPIKSYDLDFNWGEGGPNEFAEPGLWADADPAEHIQWYKDMGVNTIQTFIVSCNGYAWYKNDIVPEQPGLKYDFLPEMVRLGHKEGMKVMGYLCIGSNTRWGMEYPDYSYGYPNDRHIPYTQKYLDYLDQIIRDAVGKTGIDGFMIDWFYQPNRSSNDGKWLDSEKQLFEELMGKTFPGEEQLSEKEYDVYSRKAIAACWDVIYKATKETNPDAIIWLSAFDITHPHIANSKMFNQIDWLMNEAGDMEGVQAVKEMIGEDTRLITCLANWNDQDPKVIVPAAIDAGVGLFGFRKPDSSSLLPPISKYLESPVDSLSGDDKNIAVLARIYNNLPIGYIKKNKINE</sequence>
<name>A0AAE3EQ09_9FLAO</name>
<evidence type="ECO:0000313" key="1">
    <source>
        <dbReference type="EMBL" id="MCF7568803.1"/>
    </source>
</evidence>
<dbReference type="Proteomes" id="UP001199795">
    <property type="component" value="Unassembled WGS sequence"/>
</dbReference>